<keyword evidence="4 7" id="KW-0812">Transmembrane</keyword>
<feature type="compositionally biased region" description="Low complexity" evidence="8">
    <location>
        <begin position="35"/>
        <end position="53"/>
    </location>
</feature>
<keyword evidence="6 7" id="KW-0472">Membrane</keyword>
<dbReference type="Gene3D" id="1.10.3860.10">
    <property type="entry name" value="Sodium:dicarboxylate symporter"/>
    <property type="match status" value="1"/>
</dbReference>
<keyword evidence="7" id="KW-0769">Symport</keyword>
<name>A0A1V9YC46_ACHHY</name>
<keyword evidence="5 7" id="KW-1133">Transmembrane helix</keyword>
<evidence type="ECO:0000313" key="9">
    <source>
        <dbReference type="EMBL" id="OQR83291.1"/>
    </source>
</evidence>
<evidence type="ECO:0000256" key="2">
    <source>
        <dbReference type="ARBA" id="ARBA00022448"/>
    </source>
</evidence>
<reference evidence="9 10" key="1">
    <citation type="journal article" date="2014" name="Genome Biol. Evol.">
        <title>The secreted proteins of Achlya hypogyna and Thraustotheca clavata identify the ancestral oomycete secretome and reveal gene acquisitions by horizontal gene transfer.</title>
        <authorList>
            <person name="Misner I."/>
            <person name="Blouin N."/>
            <person name="Leonard G."/>
            <person name="Richards T.A."/>
            <person name="Lane C.E."/>
        </authorList>
    </citation>
    <scope>NUCLEOTIDE SEQUENCE [LARGE SCALE GENOMIC DNA]</scope>
    <source>
        <strain evidence="9 10">ATCC 48635</strain>
    </source>
</reference>
<dbReference type="Pfam" id="PF00375">
    <property type="entry name" value="SDF"/>
    <property type="match status" value="2"/>
</dbReference>
<feature type="non-terminal residue" evidence="9">
    <location>
        <position position="364"/>
    </location>
</feature>
<feature type="compositionally biased region" description="Polar residues" evidence="8">
    <location>
        <begin position="14"/>
        <end position="29"/>
    </location>
</feature>
<keyword evidence="10" id="KW-1185">Reference proteome</keyword>
<proteinExistence type="inferred from homology"/>
<feature type="transmembrane region" description="Helical" evidence="7">
    <location>
        <begin position="298"/>
        <end position="322"/>
    </location>
</feature>
<evidence type="ECO:0000256" key="3">
    <source>
        <dbReference type="ARBA" id="ARBA00022475"/>
    </source>
</evidence>
<dbReference type="GO" id="GO:0015293">
    <property type="term" value="F:symporter activity"/>
    <property type="evidence" value="ECO:0007669"/>
    <property type="project" value="UniProtKB-UniRule"/>
</dbReference>
<dbReference type="STRING" id="1202772.A0A1V9YC46"/>
<comment type="caution">
    <text evidence="9">The sequence shown here is derived from an EMBL/GenBank/DDBJ whole genome shotgun (WGS) entry which is preliminary data.</text>
</comment>
<dbReference type="AlphaFoldDB" id="A0A1V9YC46"/>
<dbReference type="InterPro" id="IPR036458">
    <property type="entry name" value="Na:dicarbo_symporter_sf"/>
</dbReference>
<evidence type="ECO:0000256" key="4">
    <source>
        <dbReference type="ARBA" id="ARBA00022692"/>
    </source>
</evidence>
<dbReference type="GO" id="GO:0005886">
    <property type="term" value="C:plasma membrane"/>
    <property type="evidence" value="ECO:0007669"/>
    <property type="project" value="UniProtKB-SubCell"/>
</dbReference>
<dbReference type="EMBL" id="JNBR01002247">
    <property type="protein sequence ID" value="OQR83291.1"/>
    <property type="molecule type" value="Genomic_DNA"/>
</dbReference>
<feature type="transmembrane region" description="Helical" evidence="7">
    <location>
        <begin position="150"/>
        <end position="174"/>
    </location>
</feature>
<evidence type="ECO:0000313" key="10">
    <source>
        <dbReference type="Proteomes" id="UP000243579"/>
    </source>
</evidence>
<accession>A0A1V9YC46</accession>
<gene>
    <name evidence="9" type="ORF">ACHHYP_14880</name>
</gene>
<feature type="transmembrane region" description="Helical" evidence="7">
    <location>
        <begin position="108"/>
        <end position="130"/>
    </location>
</feature>
<feature type="region of interest" description="Disordered" evidence="8">
    <location>
        <begin position="12"/>
        <end position="57"/>
    </location>
</feature>
<evidence type="ECO:0000256" key="8">
    <source>
        <dbReference type="SAM" id="MobiDB-lite"/>
    </source>
</evidence>
<protein>
    <recommendedName>
        <fullName evidence="7">Amino acid transporter</fullName>
    </recommendedName>
</protein>
<dbReference type="Proteomes" id="UP000243579">
    <property type="component" value="Unassembled WGS sequence"/>
</dbReference>
<comment type="similarity">
    <text evidence="7">Belongs to the dicarboxylate/amino acid:cation symporter (DAACS) (TC 2.A.23) family.</text>
</comment>
<evidence type="ECO:0000256" key="5">
    <source>
        <dbReference type="ARBA" id="ARBA00022989"/>
    </source>
</evidence>
<dbReference type="PRINTS" id="PR00173">
    <property type="entry name" value="EDTRNSPORT"/>
</dbReference>
<dbReference type="InterPro" id="IPR001991">
    <property type="entry name" value="Na-dicarboxylate_symporter"/>
</dbReference>
<sequence length="364" mass="38216">MTSTKGIYLYDTDAFTTPTPDRQAYTTPVQERRSSLLSAPSSSSSNGRRFPPSIDHGLRTNFKTTSAASDRSFPATPPVVPLDLHGAPIMEEEDKSTPLHPTYARKTAGLNSSLAILLSALLGVGVGVGLGKLRPSADTLHWIALPGELFVRALKCLIVPLVLCSMTVSIAEVIELKRTSLLTLRTAGIFFLTSCLAACQGMTTALLFDGLVGGAATRATNNTAYRSDIALAFRCANGLFLHAGGNGSVACVDVAASSANQFTVADLHGALKATVAHPTLSLTQQFIAIVEQAVPDNIFSALAEGTLLSIIAFALPLGIAVAKSHNSASGPNHLLLVVRQARNALLMLVTGVLRFTPVAVLFLI</sequence>
<comment type="subcellular location">
    <subcellularLocation>
        <location evidence="1">Cell membrane</location>
        <topology evidence="1">Multi-pass membrane protein</topology>
    </subcellularLocation>
    <subcellularLocation>
        <location evidence="7">Membrane</location>
        <topology evidence="7">Multi-pass membrane protein</topology>
    </subcellularLocation>
</comment>
<evidence type="ECO:0000256" key="7">
    <source>
        <dbReference type="RuleBase" id="RU361216"/>
    </source>
</evidence>
<dbReference type="SUPFAM" id="SSF118215">
    <property type="entry name" value="Proton glutamate symport protein"/>
    <property type="match status" value="1"/>
</dbReference>
<feature type="transmembrane region" description="Helical" evidence="7">
    <location>
        <begin position="343"/>
        <end position="363"/>
    </location>
</feature>
<keyword evidence="3" id="KW-1003">Cell membrane</keyword>
<organism evidence="9 10">
    <name type="scientific">Achlya hypogyna</name>
    <name type="common">Oomycete</name>
    <name type="synonym">Protoachlya hypogyna</name>
    <dbReference type="NCBI Taxonomy" id="1202772"/>
    <lineage>
        <taxon>Eukaryota</taxon>
        <taxon>Sar</taxon>
        <taxon>Stramenopiles</taxon>
        <taxon>Oomycota</taxon>
        <taxon>Saprolegniomycetes</taxon>
        <taxon>Saprolegniales</taxon>
        <taxon>Achlyaceae</taxon>
        <taxon>Achlya</taxon>
    </lineage>
</organism>
<evidence type="ECO:0000256" key="1">
    <source>
        <dbReference type="ARBA" id="ARBA00004651"/>
    </source>
</evidence>
<evidence type="ECO:0000256" key="6">
    <source>
        <dbReference type="ARBA" id="ARBA00023136"/>
    </source>
</evidence>
<keyword evidence="2 7" id="KW-0813">Transport</keyword>
<feature type="transmembrane region" description="Helical" evidence="7">
    <location>
        <begin position="186"/>
        <end position="208"/>
    </location>
</feature>
<dbReference type="OrthoDB" id="5877963at2759"/>
<dbReference type="PANTHER" id="PTHR42865">
    <property type="entry name" value="PROTON/GLUTAMATE-ASPARTATE SYMPORTER"/>
    <property type="match status" value="1"/>
</dbReference>
<dbReference type="PANTHER" id="PTHR42865:SF7">
    <property type="entry name" value="PROTON_GLUTAMATE-ASPARTATE SYMPORTER"/>
    <property type="match status" value="1"/>
</dbReference>